<accession>A0ABR1APK4</accession>
<keyword evidence="2" id="KW-1185">Reference proteome</keyword>
<dbReference type="EMBL" id="JAWJWF010000046">
    <property type="protein sequence ID" value="KAK6624182.1"/>
    <property type="molecule type" value="Genomic_DNA"/>
</dbReference>
<dbReference type="PANTHER" id="PTHR16797">
    <property type="entry name" value="FACTOR VIII-ASSOCIATED GENE 1"/>
    <property type="match status" value="1"/>
</dbReference>
<evidence type="ECO:0008006" key="3">
    <source>
        <dbReference type="Google" id="ProtNLM"/>
    </source>
</evidence>
<proteinExistence type="predicted"/>
<dbReference type="InterPro" id="IPR039494">
    <property type="entry name" value="F8A"/>
</dbReference>
<evidence type="ECO:0000313" key="1">
    <source>
        <dbReference type="EMBL" id="KAK6624182.1"/>
    </source>
</evidence>
<dbReference type="PANTHER" id="PTHR16797:SF4">
    <property type="entry name" value="40-KDA HUNTINGTIN-ASSOCIATED PROTEIN"/>
    <property type="match status" value="1"/>
</dbReference>
<name>A0ABR1APK4_POLSC</name>
<evidence type="ECO:0000313" key="2">
    <source>
        <dbReference type="Proteomes" id="UP001359485"/>
    </source>
</evidence>
<organism evidence="1 2">
    <name type="scientific">Polyplax serrata</name>
    <name type="common">Common mouse louse</name>
    <dbReference type="NCBI Taxonomy" id="468196"/>
    <lineage>
        <taxon>Eukaryota</taxon>
        <taxon>Metazoa</taxon>
        <taxon>Ecdysozoa</taxon>
        <taxon>Arthropoda</taxon>
        <taxon>Hexapoda</taxon>
        <taxon>Insecta</taxon>
        <taxon>Pterygota</taxon>
        <taxon>Neoptera</taxon>
        <taxon>Paraneoptera</taxon>
        <taxon>Psocodea</taxon>
        <taxon>Troctomorpha</taxon>
        <taxon>Phthiraptera</taxon>
        <taxon>Anoplura</taxon>
        <taxon>Polyplacidae</taxon>
        <taxon>Polyplax</taxon>
    </lineage>
</organism>
<sequence length="348" mass="39812">MCDEKIDILLNYQNISNKLRKKRILKKPNVTEAGQQFENLGKICEREELEQYAGLCYQAAAKCQNSLGNHLEEGFLLLKSSKQFMTGYSKLLRNHLVLDETYKNYSYANYKECLTRLLFSKNFFHNALDKCIAAETFYFFRIQQNKEYSNLVTDMVTSGIILEMASNLKDKFGAIEESCEEHERALKFFSNSPAERINCLQKLVVLHIESENYTEALKVIDEIVTQGELLPDTGLKNEAMRNAEITKIFLLLILQPTPQQISVTAAAALEKYAWVETASSGEVKELQTMLNDQGLSMLDENLFLKLQSLVMACQYSDVEVLTCVESDLIPDLTVEQKILLNTLIKQYK</sequence>
<dbReference type="Proteomes" id="UP001359485">
    <property type="component" value="Unassembled WGS sequence"/>
</dbReference>
<comment type="caution">
    <text evidence="1">The sequence shown here is derived from an EMBL/GenBank/DDBJ whole genome shotgun (WGS) entry which is preliminary data.</text>
</comment>
<gene>
    <name evidence="1" type="ORF">RUM44_011040</name>
</gene>
<reference evidence="1 2" key="1">
    <citation type="submission" date="2023-09" db="EMBL/GenBank/DDBJ databases">
        <title>Genomes of two closely related lineages of the louse Polyplax serrata with different host specificities.</title>
        <authorList>
            <person name="Martinu J."/>
            <person name="Tarabai H."/>
            <person name="Stefka J."/>
            <person name="Hypsa V."/>
        </authorList>
    </citation>
    <scope>NUCLEOTIDE SEQUENCE [LARGE SCALE GENOMIC DNA]</scope>
    <source>
        <strain evidence="1">98ZLc_SE</strain>
    </source>
</reference>
<protein>
    <recommendedName>
        <fullName evidence="3">Factor VIII intron 22 protein</fullName>
    </recommendedName>
</protein>